<keyword evidence="1" id="KW-0732">Signal</keyword>
<evidence type="ECO:0000256" key="1">
    <source>
        <dbReference type="SAM" id="SignalP"/>
    </source>
</evidence>
<evidence type="ECO:0000313" key="3">
    <source>
        <dbReference type="Proteomes" id="UP000250443"/>
    </source>
</evidence>
<name>A0A2X2CJC5_PSELU</name>
<gene>
    <name evidence="2" type="ORF">NCTC11842_00420</name>
</gene>
<sequence>MKRLLIPGLLLASMNASAGLYIDPQQLKDDQNRDKLLTMAIKKCPNSSFKTIGERDECRAKYRNLADQQFPLRGSKAYSEKKYSGLSKPQAEQQLIELKKIYDQADMFAVKKKPGELTQSDMEAEGWWIQQNILKATRTQGDPWFIECKVQKWKATVDLCPLGKGGNP</sequence>
<dbReference type="EMBL" id="UAUF01000002">
    <property type="protein sequence ID" value="SPZ00275.1"/>
    <property type="molecule type" value="Genomic_DNA"/>
</dbReference>
<organism evidence="2 3">
    <name type="scientific">Pseudomonas luteola</name>
    <dbReference type="NCBI Taxonomy" id="47886"/>
    <lineage>
        <taxon>Bacteria</taxon>
        <taxon>Pseudomonadati</taxon>
        <taxon>Pseudomonadota</taxon>
        <taxon>Gammaproteobacteria</taxon>
        <taxon>Pseudomonadales</taxon>
        <taxon>Pseudomonadaceae</taxon>
        <taxon>Pseudomonas</taxon>
    </lineage>
</organism>
<protein>
    <recommendedName>
        <fullName evidence="4">DUF1311 domain-containing protein</fullName>
    </recommendedName>
</protein>
<dbReference type="Proteomes" id="UP000250443">
    <property type="component" value="Unassembled WGS sequence"/>
</dbReference>
<feature type="signal peptide" evidence="1">
    <location>
        <begin position="1"/>
        <end position="18"/>
    </location>
</feature>
<reference evidence="2 3" key="1">
    <citation type="submission" date="2018-06" db="EMBL/GenBank/DDBJ databases">
        <authorList>
            <consortium name="Pathogen Informatics"/>
            <person name="Doyle S."/>
        </authorList>
    </citation>
    <scope>NUCLEOTIDE SEQUENCE [LARGE SCALE GENOMIC DNA]</scope>
    <source>
        <strain evidence="2 3">NCTC11842</strain>
    </source>
</reference>
<accession>A0A2X2CJC5</accession>
<dbReference type="AlphaFoldDB" id="A0A2X2CJC5"/>
<evidence type="ECO:0008006" key="4">
    <source>
        <dbReference type="Google" id="ProtNLM"/>
    </source>
</evidence>
<proteinExistence type="predicted"/>
<evidence type="ECO:0000313" key="2">
    <source>
        <dbReference type="EMBL" id="SPZ00275.1"/>
    </source>
</evidence>
<dbReference type="RefSeq" id="WP_073450862.1">
    <property type="nucleotide sequence ID" value="NZ_FQYS01000031.1"/>
</dbReference>
<feature type="chain" id="PRO_5015889496" description="DUF1311 domain-containing protein" evidence="1">
    <location>
        <begin position="19"/>
        <end position="168"/>
    </location>
</feature>